<name>A0A9N9D9P6_9GLOM</name>
<dbReference type="Gene3D" id="3.80.10.10">
    <property type="entry name" value="Ribonuclease Inhibitor"/>
    <property type="match status" value="1"/>
</dbReference>
<proteinExistence type="predicted"/>
<comment type="caution">
    <text evidence="1">The sequence shown here is derived from an EMBL/GenBank/DDBJ whole genome shotgun (WGS) entry which is preliminary data.</text>
</comment>
<dbReference type="Proteomes" id="UP000789759">
    <property type="component" value="Unassembled WGS sequence"/>
</dbReference>
<gene>
    <name evidence="1" type="ORF">CPELLU_LOCUS8391</name>
</gene>
<dbReference type="AlphaFoldDB" id="A0A9N9D9P6"/>
<evidence type="ECO:0000313" key="2">
    <source>
        <dbReference type="Proteomes" id="UP000789759"/>
    </source>
</evidence>
<keyword evidence="2" id="KW-1185">Reference proteome</keyword>
<organism evidence="1 2">
    <name type="scientific">Cetraspora pellucida</name>
    <dbReference type="NCBI Taxonomy" id="1433469"/>
    <lineage>
        <taxon>Eukaryota</taxon>
        <taxon>Fungi</taxon>
        <taxon>Fungi incertae sedis</taxon>
        <taxon>Mucoromycota</taxon>
        <taxon>Glomeromycotina</taxon>
        <taxon>Glomeromycetes</taxon>
        <taxon>Diversisporales</taxon>
        <taxon>Gigasporaceae</taxon>
        <taxon>Cetraspora</taxon>
    </lineage>
</organism>
<sequence length="367" mass="42670">MIISKVDGDHSVRIQVFEYLDDRDEILGSPNPKTYSSLFSCLLVNSHWCESVIPILWRHPFHRCHKRGGELLIQTFLSCLDNSERQQLYNDGVYVPGGKYDLPVFNYPTFLKNFDYFEMISFVKSWCKFYLEDGTEESVSAILRSILKLFVARSAHLNTLSIRSTSCEEKYMLLTEPAICPLIKPLKNLYINCYSIDRLNTAESCPKVNLLGALIKQCQHLNTIRINNLSVNDGSSMLIAKKLALLIENQRGLKRIILSRCKKFANIIIPSLEKQKRTLRHVGFRGIDFEGCCKWDTLKYCSKLEKLDIVDCYNINDTMISPLLNHNHHKTFKNLKHASVYNCRPIRINDKLESWAYRIHCRQRQYC</sequence>
<dbReference type="OrthoDB" id="2388139at2759"/>
<reference evidence="1" key="1">
    <citation type="submission" date="2021-06" db="EMBL/GenBank/DDBJ databases">
        <authorList>
            <person name="Kallberg Y."/>
            <person name="Tangrot J."/>
            <person name="Rosling A."/>
        </authorList>
    </citation>
    <scope>NUCLEOTIDE SEQUENCE</scope>
    <source>
        <strain evidence="1">FL966</strain>
    </source>
</reference>
<protein>
    <submittedName>
        <fullName evidence="1">6363_t:CDS:1</fullName>
    </submittedName>
</protein>
<dbReference type="InterPro" id="IPR032675">
    <property type="entry name" value="LRR_dom_sf"/>
</dbReference>
<evidence type="ECO:0000313" key="1">
    <source>
        <dbReference type="EMBL" id="CAG8631117.1"/>
    </source>
</evidence>
<dbReference type="SUPFAM" id="SSF52047">
    <property type="entry name" value="RNI-like"/>
    <property type="match status" value="1"/>
</dbReference>
<dbReference type="EMBL" id="CAJVQA010005949">
    <property type="protein sequence ID" value="CAG8631117.1"/>
    <property type="molecule type" value="Genomic_DNA"/>
</dbReference>
<accession>A0A9N9D9P6</accession>